<evidence type="ECO:0000256" key="5">
    <source>
        <dbReference type="SAM" id="MobiDB-lite"/>
    </source>
</evidence>
<evidence type="ECO:0000313" key="7">
    <source>
        <dbReference type="Proteomes" id="UP001177744"/>
    </source>
</evidence>
<dbReference type="GO" id="GO:0003735">
    <property type="term" value="F:structural constituent of ribosome"/>
    <property type="evidence" value="ECO:0007669"/>
    <property type="project" value="InterPro"/>
</dbReference>
<proteinExistence type="predicted"/>
<comment type="caution">
    <text evidence="6">The sequence shown here is derived from an EMBL/GenBank/DDBJ whole genome shotgun (WGS) entry which is preliminary data.</text>
</comment>
<evidence type="ECO:0000313" key="6">
    <source>
        <dbReference type="EMBL" id="KAK1337823.1"/>
    </source>
</evidence>
<keyword evidence="7" id="KW-1185">Reference proteome</keyword>
<evidence type="ECO:0000256" key="1">
    <source>
        <dbReference type="ARBA" id="ARBA00022980"/>
    </source>
</evidence>
<accession>A0AA40HV29</accession>
<protein>
    <recommendedName>
        <fullName evidence="3">Small ribosomal subunit protein eS24</fullName>
    </recommendedName>
    <alternativeName>
        <fullName evidence="4">40S ribosomal protein S24</fullName>
    </alternativeName>
</protein>
<dbReference type="InterPro" id="IPR053709">
    <property type="entry name" value="eRP_eS24_sf"/>
</dbReference>
<dbReference type="Pfam" id="PF01282">
    <property type="entry name" value="Ribosomal_S24e"/>
    <property type="match status" value="1"/>
</dbReference>
<dbReference type="InterPro" id="IPR001976">
    <property type="entry name" value="Ribosomal_eS24"/>
</dbReference>
<dbReference type="Gene3D" id="3.30.70.3370">
    <property type="match status" value="1"/>
</dbReference>
<dbReference type="SUPFAM" id="SSF54189">
    <property type="entry name" value="Ribosomal proteins S24e, L23 and L15e"/>
    <property type="match status" value="1"/>
</dbReference>
<feature type="compositionally biased region" description="Polar residues" evidence="5">
    <location>
        <begin position="90"/>
        <end position="113"/>
    </location>
</feature>
<sequence length="273" mass="29460">MACYPVCSTGIASCSSRFLDSENTRTGTAAESSPVEEAQTNPPGASDIPSEDRRAHHSEAKPTCAHAAHMKPQQQGLRQRQLGAIRQAAVSPTQYSPQTRPNTPHTGRQQQPGLHTRSHQVKQSGPVTAELPRYTNMQIDRTFAMPAIGQEARGAGLGVAGVALSSRPQRWLELSVCAMAVLRHRRGLLGSELTSHHGPSKAGSWVPEQEVHGQQMTSAEMNGHGCPSPWKATAKTEIWGKLAKMYKTTPDISFVFGFRSHFGGDKTTGFGTT</sequence>
<reference evidence="6" key="1">
    <citation type="submission" date="2023-06" db="EMBL/GenBank/DDBJ databases">
        <title>Reference genome for the Northern bat (Eptesicus nilssonii), a most northern bat species.</title>
        <authorList>
            <person name="Laine V.N."/>
            <person name="Pulliainen A.T."/>
            <person name="Lilley T.M."/>
        </authorList>
    </citation>
    <scope>NUCLEOTIDE SEQUENCE</scope>
    <source>
        <strain evidence="6">BLF_Eptnil</strain>
        <tissue evidence="6">Kidney</tissue>
    </source>
</reference>
<evidence type="ECO:0000256" key="3">
    <source>
        <dbReference type="ARBA" id="ARBA00035149"/>
    </source>
</evidence>
<organism evidence="6 7">
    <name type="scientific">Cnephaeus nilssonii</name>
    <name type="common">Northern bat</name>
    <name type="synonym">Eptesicus nilssonii</name>
    <dbReference type="NCBI Taxonomy" id="3371016"/>
    <lineage>
        <taxon>Eukaryota</taxon>
        <taxon>Metazoa</taxon>
        <taxon>Chordata</taxon>
        <taxon>Craniata</taxon>
        <taxon>Vertebrata</taxon>
        <taxon>Euteleostomi</taxon>
        <taxon>Mammalia</taxon>
        <taxon>Eutheria</taxon>
        <taxon>Laurasiatheria</taxon>
        <taxon>Chiroptera</taxon>
        <taxon>Yangochiroptera</taxon>
        <taxon>Vespertilionidae</taxon>
        <taxon>Cnephaeus</taxon>
    </lineage>
</organism>
<dbReference type="InterPro" id="IPR012678">
    <property type="entry name" value="Ribosomal_uL23/eL15/eS24_sf"/>
</dbReference>
<feature type="region of interest" description="Disordered" evidence="5">
    <location>
        <begin position="22"/>
        <end position="127"/>
    </location>
</feature>
<name>A0AA40HV29_CNENI</name>
<gene>
    <name evidence="6" type="ORF">QTO34_002459</name>
</gene>
<keyword evidence="1" id="KW-0689">Ribosomal protein</keyword>
<dbReference type="EMBL" id="JAULJE010000011">
    <property type="protein sequence ID" value="KAK1337823.1"/>
    <property type="molecule type" value="Genomic_DNA"/>
</dbReference>
<keyword evidence="2" id="KW-0687">Ribonucleoprotein</keyword>
<feature type="compositionally biased region" description="Low complexity" evidence="5">
    <location>
        <begin position="73"/>
        <end position="89"/>
    </location>
</feature>
<evidence type="ECO:0000256" key="4">
    <source>
        <dbReference type="ARBA" id="ARBA00035458"/>
    </source>
</evidence>
<dbReference type="GO" id="GO:0006412">
    <property type="term" value="P:translation"/>
    <property type="evidence" value="ECO:0007669"/>
    <property type="project" value="InterPro"/>
</dbReference>
<dbReference type="AlphaFoldDB" id="A0AA40HV29"/>
<evidence type="ECO:0000256" key="2">
    <source>
        <dbReference type="ARBA" id="ARBA00023274"/>
    </source>
</evidence>
<dbReference type="GO" id="GO:0044391">
    <property type="term" value="C:ribosomal subunit"/>
    <property type="evidence" value="ECO:0007669"/>
    <property type="project" value="UniProtKB-ARBA"/>
</dbReference>
<dbReference type="Proteomes" id="UP001177744">
    <property type="component" value="Unassembled WGS sequence"/>
</dbReference>
<feature type="compositionally biased region" description="Basic and acidic residues" evidence="5">
    <location>
        <begin position="50"/>
        <end position="60"/>
    </location>
</feature>
<dbReference type="PANTHER" id="PTHR10496">
    <property type="entry name" value="40S RIBOSOMAL PROTEIN S24"/>
    <property type="match status" value="1"/>
</dbReference>